<evidence type="ECO:0000256" key="1">
    <source>
        <dbReference type="SAM" id="Phobius"/>
    </source>
</evidence>
<dbReference type="Gene3D" id="1.10.630.10">
    <property type="entry name" value="Cytochrome P450"/>
    <property type="match status" value="1"/>
</dbReference>
<evidence type="ECO:0000313" key="3">
    <source>
        <dbReference type="Proteomes" id="UP000243081"/>
    </source>
</evidence>
<feature type="non-terminal residue" evidence="2">
    <location>
        <position position="315"/>
    </location>
</feature>
<dbReference type="GO" id="GO:0004497">
    <property type="term" value="F:monooxygenase activity"/>
    <property type="evidence" value="ECO:0007669"/>
    <property type="project" value="InterPro"/>
</dbReference>
<gene>
    <name evidence="2" type="ORF">LLEC1_07074</name>
</gene>
<dbReference type="AlphaFoldDB" id="A0A179IFN2"/>
<dbReference type="InterPro" id="IPR053007">
    <property type="entry name" value="CYP450_monoxygenase_sec-met"/>
</dbReference>
<dbReference type="SUPFAM" id="SSF48264">
    <property type="entry name" value="Cytochrome P450"/>
    <property type="match status" value="1"/>
</dbReference>
<evidence type="ECO:0000313" key="2">
    <source>
        <dbReference type="EMBL" id="OAR00692.1"/>
    </source>
</evidence>
<sequence>MRELSEMALYLAYGVAATVILAYLLEYLISSRDDAKEPPRLHAKIPLIGHLLGIITSGPSYHSTLKRSNDVEIFTIGIFNFKLYTSVSTRLLPLIQRQSRQLSFQPMLRLVARRWGDASDETDALFASPQLLTDFGQAMRASLAPGPHLDAQNLRMARRALLDVDELLFEAAAARPGEHKIRLLEWTRHAAMQASSCGVYGDNHPFLDPDTASAFWKWHGHLSAHISGIDFDIFRTGYAARQKVFDAHARYCAAVPDDASELLTERWRVLRAAGVSETDCVKQQATLPIGMLSNTVPTLYWTTWELFSRPALVAE</sequence>
<dbReference type="EMBL" id="LUKN01001570">
    <property type="protein sequence ID" value="OAR00692.1"/>
    <property type="molecule type" value="Genomic_DNA"/>
</dbReference>
<reference evidence="2 3" key="1">
    <citation type="submission" date="2016-03" db="EMBL/GenBank/DDBJ databases">
        <title>Fine-scale spatial genetic structure of a fungal parasite of coffee scale insects.</title>
        <authorList>
            <person name="Jackson D."/>
            <person name="Zemenick K.A."/>
            <person name="Malloure B."/>
            <person name="Quandt C.A."/>
            <person name="James T.Y."/>
        </authorList>
    </citation>
    <scope>NUCLEOTIDE SEQUENCE [LARGE SCALE GENOMIC DNA]</scope>
    <source>
        <strain evidence="2 3">UM487</strain>
    </source>
</reference>
<keyword evidence="3" id="KW-1185">Reference proteome</keyword>
<protein>
    <recommendedName>
        <fullName evidence="4">Cytochrome P450</fullName>
    </recommendedName>
</protein>
<dbReference type="PANTHER" id="PTHR47582">
    <property type="entry name" value="P450, PUTATIVE (EUROFUNG)-RELATED"/>
    <property type="match status" value="1"/>
</dbReference>
<feature type="transmembrane region" description="Helical" evidence="1">
    <location>
        <begin position="7"/>
        <end position="29"/>
    </location>
</feature>
<keyword evidence="1" id="KW-1133">Transmembrane helix</keyword>
<dbReference type="Proteomes" id="UP000243081">
    <property type="component" value="Unassembled WGS sequence"/>
</dbReference>
<dbReference type="OrthoDB" id="1470350at2759"/>
<keyword evidence="1" id="KW-0812">Transmembrane</keyword>
<dbReference type="GO" id="GO:0016705">
    <property type="term" value="F:oxidoreductase activity, acting on paired donors, with incorporation or reduction of molecular oxygen"/>
    <property type="evidence" value="ECO:0007669"/>
    <property type="project" value="InterPro"/>
</dbReference>
<accession>A0A179IFN2</accession>
<dbReference type="InterPro" id="IPR036396">
    <property type="entry name" value="Cyt_P450_sf"/>
</dbReference>
<name>A0A179IFN2_CORDF</name>
<dbReference type="PANTHER" id="PTHR47582:SF1">
    <property type="entry name" value="P450, PUTATIVE (EUROFUNG)-RELATED"/>
    <property type="match status" value="1"/>
</dbReference>
<dbReference type="GO" id="GO:0020037">
    <property type="term" value="F:heme binding"/>
    <property type="evidence" value="ECO:0007669"/>
    <property type="project" value="InterPro"/>
</dbReference>
<dbReference type="GO" id="GO:0005506">
    <property type="term" value="F:iron ion binding"/>
    <property type="evidence" value="ECO:0007669"/>
    <property type="project" value="InterPro"/>
</dbReference>
<proteinExistence type="predicted"/>
<organism evidence="2 3">
    <name type="scientific">Cordyceps confragosa</name>
    <name type="common">Lecanicillium lecanii</name>
    <dbReference type="NCBI Taxonomy" id="2714763"/>
    <lineage>
        <taxon>Eukaryota</taxon>
        <taxon>Fungi</taxon>
        <taxon>Dikarya</taxon>
        <taxon>Ascomycota</taxon>
        <taxon>Pezizomycotina</taxon>
        <taxon>Sordariomycetes</taxon>
        <taxon>Hypocreomycetidae</taxon>
        <taxon>Hypocreales</taxon>
        <taxon>Cordycipitaceae</taxon>
        <taxon>Akanthomyces</taxon>
    </lineage>
</organism>
<comment type="caution">
    <text evidence="2">The sequence shown here is derived from an EMBL/GenBank/DDBJ whole genome shotgun (WGS) entry which is preliminary data.</text>
</comment>
<evidence type="ECO:0008006" key="4">
    <source>
        <dbReference type="Google" id="ProtNLM"/>
    </source>
</evidence>
<keyword evidence="1" id="KW-0472">Membrane</keyword>
<dbReference type="OMA" id="FDAHARY"/>